<dbReference type="AlphaFoldDB" id="A0A426PYD5"/>
<organism evidence="1 2">
    <name type="scientific">Corynebacterium bovis</name>
    <dbReference type="NCBI Taxonomy" id="36808"/>
    <lineage>
        <taxon>Bacteria</taxon>
        <taxon>Bacillati</taxon>
        <taxon>Actinomycetota</taxon>
        <taxon>Actinomycetes</taxon>
        <taxon>Mycobacteriales</taxon>
        <taxon>Corynebacteriaceae</taxon>
        <taxon>Corynebacterium</taxon>
    </lineage>
</organism>
<protein>
    <recommendedName>
        <fullName evidence="3">DUF1868 domain-containing protein</fullName>
    </recommendedName>
</protein>
<proteinExistence type="predicted"/>
<dbReference type="EMBL" id="PQNK01000012">
    <property type="protein sequence ID" value="RRO86168.1"/>
    <property type="molecule type" value="Genomic_DNA"/>
</dbReference>
<dbReference type="Gene3D" id="3.90.1140.10">
    <property type="entry name" value="Cyclic phosphodiesterase"/>
    <property type="match status" value="1"/>
</dbReference>
<dbReference type="RefSeq" id="WP_125173517.1">
    <property type="nucleotide sequence ID" value="NZ_JAPJOD010000125.1"/>
</dbReference>
<dbReference type="InterPro" id="IPR009097">
    <property type="entry name" value="Cyclic_Pdiesterase"/>
</dbReference>
<dbReference type="Proteomes" id="UP000276526">
    <property type="component" value="Unassembled WGS sequence"/>
</dbReference>
<name>A0A426PYD5_9CORY</name>
<evidence type="ECO:0000313" key="1">
    <source>
        <dbReference type="EMBL" id="RRO86168.1"/>
    </source>
</evidence>
<evidence type="ECO:0008006" key="3">
    <source>
        <dbReference type="Google" id="ProtNLM"/>
    </source>
</evidence>
<dbReference type="SUPFAM" id="SSF55144">
    <property type="entry name" value="LigT-like"/>
    <property type="match status" value="1"/>
</dbReference>
<reference evidence="1 2" key="1">
    <citation type="submission" date="2018-01" db="EMBL/GenBank/DDBJ databases">
        <title>Twenty Corynebacterium bovis Genomes.</title>
        <authorList>
            <person name="Gulvik C.A."/>
        </authorList>
    </citation>
    <scope>NUCLEOTIDE SEQUENCE [LARGE SCALE GENOMIC DNA]</scope>
    <source>
        <strain evidence="1 2">F6900</strain>
    </source>
</reference>
<accession>A0A426PYD5</accession>
<comment type="caution">
    <text evidence="1">The sequence shown here is derived from an EMBL/GenBank/DDBJ whole genome shotgun (WGS) entry which is preliminary data.</text>
</comment>
<evidence type="ECO:0000313" key="2">
    <source>
        <dbReference type="Proteomes" id="UP000276526"/>
    </source>
</evidence>
<gene>
    <name evidence="1" type="ORF">CXF48_07995</name>
</gene>
<sequence length="246" mass="26640">MTRTAQETRVRAADAERRDALAKWHTPEEPRRYHGWSIISPVPDASPALRHGGDVLAALRRDVPAGELTRHPASSLHMTVAPGMSAAGADGADGTMPRWVTPGMTHRDRALGVLHRLTAADLPPVGPVDVTVREVTLRGNAAVVVDPVDGGTLERFRAAVWEAVWGAGGSGRAAAATPGERAGDGYRFHVTLAYRLRDTALPDDRLRALEDRYLRTLTQDGPVLRLDPPAFSVFDNMVAFPPLLRF</sequence>